<dbReference type="Proteomes" id="UP000824782">
    <property type="component" value="Unassembled WGS sequence"/>
</dbReference>
<feature type="compositionally biased region" description="Polar residues" evidence="5">
    <location>
        <begin position="51"/>
        <end position="70"/>
    </location>
</feature>
<evidence type="ECO:0000256" key="3">
    <source>
        <dbReference type="ARBA" id="ARBA00022664"/>
    </source>
</evidence>
<reference evidence="7" key="1">
    <citation type="thesis" date="2020" institute="ProQuest LLC" country="789 East Eisenhower Parkway, Ann Arbor, MI, USA">
        <title>Comparative Genomics and Chromosome Evolution.</title>
        <authorList>
            <person name="Mudd A.B."/>
        </authorList>
    </citation>
    <scope>NUCLEOTIDE SEQUENCE</scope>
    <source>
        <strain evidence="7">237g6f4</strain>
        <tissue evidence="7">Blood</tissue>
    </source>
</reference>
<organism evidence="7 8">
    <name type="scientific">Engystomops pustulosus</name>
    <name type="common">Tungara frog</name>
    <name type="synonym">Physalaemus pustulosus</name>
    <dbReference type="NCBI Taxonomy" id="76066"/>
    <lineage>
        <taxon>Eukaryota</taxon>
        <taxon>Metazoa</taxon>
        <taxon>Chordata</taxon>
        <taxon>Craniata</taxon>
        <taxon>Vertebrata</taxon>
        <taxon>Euteleostomi</taxon>
        <taxon>Amphibia</taxon>
        <taxon>Batrachia</taxon>
        <taxon>Anura</taxon>
        <taxon>Neobatrachia</taxon>
        <taxon>Hyloidea</taxon>
        <taxon>Leptodactylidae</taxon>
        <taxon>Leiuperinae</taxon>
        <taxon>Engystomops</taxon>
    </lineage>
</organism>
<feature type="compositionally biased region" description="Basic and acidic residues" evidence="5">
    <location>
        <begin position="412"/>
        <end position="427"/>
    </location>
</feature>
<dbReference type="InterPro" id="IPR007854">
    <property type="entry name" value="Fip1_dom"/>
</dbReference>
<dbReference type="InterPro" id="IPR051187">
    <property type="entry name" value="Pre-mRNA_3'-end_processing_reg"/>
</dbReference>
<feature type="domain" description="Pre-mRNA polyadenylation factor Fip1" evidence="6">
    <location>
        <begin position="151"/>
        <end position="192"/>
    </location>
</feature>
<feature type="compositionally biased region" description="Basic and acidic residues" evidence="5">
    <location>
        <begin position="466"/>
        <end position="502"/>
    </location>
</feature>
<protein>
    <recommendedName>
        <fullName evidence="6">Pre-mRNA polyadenylation factor Fip1 domain-containing protein</fullName>
    </recommendedName>
</protein>
<comment type="similarity">
    <text evidence="2">Belongs to the FIP1 family.</text>
</comment>
<dbReference type="PANTHER" id="PTHR13484">
    <property type="entry name" value="FIP1-LIKE 1 PROTEIN"/>
    <property type="match status" value="1"/>
</dbReference>
<feature type="compositionally biased region" description="Pro residues" evidence="5">
    <location>
        <begin position="1"/>
        <end position="15"/>
    </location>
</feature>
<evidence type="ECO:0000256" key="5">
    <source>
        <dbReference type="SAM" id="MobiDB-lite"/>
    </source>
</evidence>
<dbReference type="GO" id="GO:0006397">
    <property type="term" value="P:mRNA processing"/>
    <property type="evidence" value="ECO:0007669"/>
    <property type="project" value="UniProtKB-KW"/>
</dbReference>
<evidence type="ECO:0000313" key="7">
    <source>
        <dbReference type="EMBL" id="KAG8553804.1"/>
    </source>
</evidence>
<dbReference type="EMBL" id="WNYA01000010">
    <property type="protein sequence ID" value="KAG8553804.1"/>
    <property type="molecule type" value="Genomic_DNA"/>
</dbReference>
<evidence type="ECO:0000313" key="8">
    <source>
        <dbReference type="Proteomes" id="UP000824782"/>
    </source>
</evidence>
<keyword evidence="3" id="KW-0507">mRNA processing</keyword>
<name>A0AAV6ZXF7_ENGPU</name>
<evidence type="ECO:0000259" key="6">
    <source>
        <dbReference type="Pfam" id="PF05182"/>
    </source>
</evidence>
<feature type="compositionally biased region" description="Pro residues" evidence="5">
    <location>
        <begin position="299"/>
        <end position="347"/>
    </location>
</feature>
<dbReference type="Pfam" id="PF05182">
    <property type="entry name" value="Fip1"/>
    <property type="match status" value="1"/>
</dbReference>
<dbReference type="GO" id="GO:0005847">
    <property type="term" value="C:mRNA cleavage and polyadenylation specificity factor complex"/>
    <property type="evidence" value="ECO:0007669"/>
    <property type="project" value="TreeGrafter"/>
</dbReference>
<feature type="region of interest" description="Disordered" evidence="5">
    <location>
        <begin position="402"/>
        <end position="440"/>
    </location>
</feature>
<sequence length="545" mass="60318">MSTPEPPSPPLPGNPPGEDAGVPGAGGGLLEEELWLYGADSPNLNHDDENASSPGHTNSCDKLQDTSSGSAEHKDDSLQIAQSCSDDDSDTDSDDVRVTIGDIRTGALTCMGPTANQSMKGGRGHSAAGKLPPKGIDFSAPGNINGLPVLEVDLDSFEEKPWRKPGADLSDYFNYGFNEATWKVYCEKQRRLQLGLDSANPHSKENKITVQQGRAAHTSKGDHLFDNSDLNLNIDEGKRLINAKQNGEQAKAIDVIGGEICSITRVEGRRWEIQDSDDIPTQVVETQGYKSHPLMQHQQPPPPLLPPPSIVHNPPPFNGLPPPPLFFQRPPPASPAPPPLHPPALLLPPPPLVHPPAVHIPPPSSPPVTYNKRPPPHPVYFSNGPGAMTYTAVSTAQTSWVTTVDKSTSSPGRREWTPRNRQDRDLNNTRSQHFIHYKPESERPVNYSRVRSYDYDCKYRRSRECSWEKEEKIHGEHRQRDREESSKHKSSRRKQDSEERESHRRHKRKKSKRSKDKIVDDDPAPRGSRHDLRDKSTSASGLGSV</sequence>
<feature type="compositionally biased region" description="Basic and acidic residues" evidence="5">
    <location>
        <begin position="516"/>
        <end position="536"/>
    </location>
</feature>
<comment type="subcellular location">
    <subcellularLocation>
        <location evidence="1">Nucleus</location>
    </subcellularLocation>
</comment>
<feature type="region of interest" description="Disordered" evidence="5">
    <location>
        <begin position="1"/>
        <end position="96"/>
    </location>
</feature>
<proteinExistence type="inferred from homology"/>
<evidence type="ECO:0000256" key="1">
    <source>
        <dbReference type="ARBA" id="ARBA00004123"/>
    </source>
</evidence>
<feature type="compositionally biased region" description="Polar residues" evidence="5">
    <location>
        <begin position="402"/>
        <end position="411"/>
    </location>
</feature>
<comment type="caution">
    <text evidence="7">The sequence shown here is derived from an EMBL/GenBank/DDBJ whole genome shotgun (WGS) entry which is preliminary data.</text>
</comment>
<feature type="region of interest" description="Disordered" evidence="5">
    <location>
        <begin position="293"/>
        <end position="347"/>
    </location>
</feature>
<feature type="compositionally biased region" description="Basic residues" evidence="5">
    <location>
        <begin position="503"/>
        <end position="515"/>
    </location>
</feature>
<accession>A0AAV6ZXF7</accession>
<feature type="region of interest" description="Disordered" evidence="5">
    <location>
        <begin position="466"/>
        <end position="545"/>
    </location>
</feature>
<dbReference type="PANTHER" id="PTHR13484:SF8">
    <property type="entry name" value="PRE-MRNA 3'-END-PROCESSING FACTOR FIP1"/>
    <property type="match status" value="1"/>
</dbReference>
<evidence type="ECO:0000256" key="2">
    <source>
        <dbReference type="ARBA" id="ARBA00007459"/>
    </source>
</evidence>
<keyword evidence="4" id="KW-0539">Nucleus</keyword>
<gene>
    <name evidence="7" type="ORF">GDO81_003554</name>
</gene>
<dbReference type="AlphaFoldDB" id="A0AAV6ZXF7"/>
<keyword evidence="8" id="KW-1185">Reference proteome</keyword>
<evidence type="ECO:0000256" key="4">
    <source>
        <dbReference type="ARBA" id="ARBA00023242"/>
    </source>
</evidence>